<comment type="caution">
    <text evidence="3">The sequence shown here is derived from an EMBL/GenBank/DDBJ whole genome shotgun (WGS) entry which is preliminary data.</text>
</comment>
<dbReference type="AlphaFoldDB" id="A0A370GII2"/>
<dbReference type="STRING" id="1210089.GCA_001613165_06470"/>
<dbReference type="GO" id="GO:0003677">
    <property type="term" value="F:DNA binding"/>
    <property type="evidence" value="ECO:0007669"/>
    <property type="project" value="UniProtKB-KW"/>
</dbReference>
<dbReference type="Gene3D" id="1.10.260.40">
    <property type="entry name" value="lambda repressor-like DNA-binding domains"/>
    <property type="match status" value="1"/>
</dbReference>
<evidence type="ECO:0000256" key="1">
    <source>
        <dbReference type="ARBA" id="ARBA00023125"/>
    </source>
</evidence>
<dbReference type="PANTHER" id="PTHR46558:SF4">
    <property type="entry name" value="DNA-BIDING PHAGE PROTEIN"/>
    <property type="match status" value="1"/>
</dbReference>
<dbReference type="EMBL" id="QQAZ01000021">
    <property type="protein sequence ID" value="RDI43471.1"/>
    <property type="molecule type" value="Genomic_DNA"/>
</dbReference>
<dbReference type="PANTHER" id="PTHR46558">
    <property type="entry name" value="TRACRIPTIONAL REGULATORY PROTEIN-RELATED-RELATED"/>
    <property type="match status" value="1"/>
</dbReference>
<dbReference type="PROSITE" id="PS50943">
    <property type="entry name" value="HTH_CROC1"/>
    <property type="match status" value="1"/>
</dbReference>
<dbReference type="RefSeq" id="WP_068028512.1">
    <property type="nucleotide sequence ID" value="NZ_QQAZ01000021.1"/>
</dbReference>
<evidence type="ECO:0000313" key="4">
    <source>
        <dbReference type="Proteomes" id="UP000255355"/>
    </source>
</evidence>
<sequence length="64" mass="7059">MYNLLREIRTAQGVSRAELAEAVEVNVQTIGALERGQYSPSLYLALMICEALDTQLDQVFGLAD</sequence>
<protein>
    <submittedName>
        <fullName evidence="3">DNA-binding XRE family transcriptional regulator</fullName>
    </submittedName>
</protein>
<gene>
    <name evidence="3" type="ORF">DFR68_12128</name>
</gene>
<reference evidence="3 4" key="1">
    <citation type="submission" date="2018-07" db="EMBL/GenBank/DDBJ databases">
        <title>Genomic Encyclopedia of Type Strains, Phase IV (KMG-IV): sequencing the most valuable type-strain genomes for metagenomic binning, comparative biology and taxonomic classification.</title>
        <authorList>
            <person name="Goeker M."/>
        </authorList>
    </citation>
    <scope>NUCLEOTIDE SEQUENCE [LARGE SCALE GENOMIC DNA]</scope>
    <source>
        <strain evidence="3 4">DSM 44952</strain>
    </source>
</reference>
<keyword evidence="4" id="KW-1185">Reference proteome</keyword>
<dbReference type="OrthoDB" id="7428772at2"/>
<dbReference type="CDD" id="cd00093">
    <property type="entry name" value="HTH_XRE"/>
    <property type="match status" value="1"/>
</dbReference>
<feature type="domain" description="HTH cro/C1-type" evidence="2">
    <location>
        <begin position="5"/>
        <end position="59"/>
    </location>
</feature>
<dbReference type="Proteomes" id="UP000255355">
    <property type="component" value="Unassembled WGS sequence"/>
</dbReference>
<evidence type="ECO:0000259" key="2">
    <source>
        <dbReference type="PROSITE" id="PS50943"/>
    </source>
</evidence>
<dbReference type="SUPFAM" id="SSF47413">
    <property type="entry name" value="lambda repressor-like DNA-binding domains"/>
    <property type="match status" value="1"/>
</dbReference>
<dbReference type="InterPro" id="IPR001387">
    <property type="entry name" value="Cro/C1-type_HTH"/>
</dbReference>
<dbReference type="SMART" id="SM00530">
    <property type="entry name" value="HTH_XRE"/>
    <property type="match status" value="1"/>
</dbReference>
<evidence type="ECO:0000313" key="3">
    <source>
        <dbReference type="EMBL" id="RDI43471.1"/>
    </source>
</evidence>
<dbReference type="InterPro" id="IPR010982">
    <property type="entry name" value="Lambda_DNA-bd_dom_sf"/>
</dbReference>
<dbReference type="Pfam" id="PF01381">
    <property type="entry name" value="HTH_3"/>
    <property type="match status" value="1"/>
</dbReference>
<organism evidence="3 4">
    <name type="scientific">Nocardia mexicana</name>
    <dbReference type="NCBI Taxonomy" id="279262"/>
    <lineage>
        <taxon>Bacteria</taxon>
        <taxon>Bacillati</taxon>
        <taxon>Actinomycetota</taxon>
        <taxon>Actinomycetes</taxon>
        <taxon>Mycobacteriales</taxon>
        <taxon>Nocardiaceae</taxon>
        <taxon>Nocardia</taxon>
    </lineage>
</organism>
<keyword evidence="1 3" id="KW-0238">DNA-binding</keyword>
<accession>A0A370GII2</accession>
<proteinExistence type="predicted"/>
<name>A0A370GII2_9NOCA</name>